<keyword evidence="4" id="KW-0238">DNA-binding</keyword>
<dbReference type="GeneID" id="81399991"/>
<feature type="region of interest" description="Disordered" evidence="7">
    <location>
        <begin position="293"/>
        <end position="313"/>
    </location>
</feature>
<dbReference type="PANTHER" id="PTHR31001:SF90">
    <property type="entry name" value="CENTROMERE DNA-BINDING PROTEIN COMPLEX CBF3 SUBUNIT B"/>
    <property type="match status" value="1"/>
</dbReference>
<evidence type="ECO:0000256" key="2">
    <source>
        <dbReference type="ARBA" id="ARBA00022723"/>
    </source>
</evidence>
<keyword evidence="5" id="KW-0804">Transcription</keyword>
<evidence type="ECO:0000256" key="7">
    <source>
        <dbReference type="SAM" id="MobiDB-lite"/>
    </source>
</evidence>
<name>A0A9W9HF24_9EURO</name>
<dbReference type="GO" id="GO:0000981">
    <property type="term" value="F:DNA-binding transcription factor activity, RNA polymerase II-specific"/>
    <property type="evidence" value="ECO:0007669"/>
    <property type="project" value="InterPro"/>
</dbReference>
<evidence type="ECO:0000256" key="5">
    <source>
        <dbReference type="ARBA" id="ARBA00023163"/>
    </source>
</evidence>
<dbReference type="AlphaFoldDB" id="A0A9W9HF24"/>
<evidence type="ECO:0000256" key="8">
    <source>
        <dbReference type="SAM" id="Phobius"/>
    </source>
</evidence>
<dbReference type="SUPFAM" id="SSF57701">
    <property type="entry name" value="Zn2/Cys6 DNA-binding domain"/>
    <property type="match status" value="1"/>
</dbReference>
<evidence type="ECO:0000313" key="10">
    <source>
        <dbReference type="EMBL" id="KAJ5145513.1"/>
    </source>
</evidence>
<keyword evidence="8" id="KW-0472">Membrane</keyword>
<protein>
    <recommendedName>
        <fullName evidence="9">Zn(2)-C6 fungal-type domain-containing protein</fullName>
    </recommendedName>
</protein>
<organism evidence="10 11">
    <name type="scientific">Penicillium bovifimosum</name>
    <dbReference type="NCBI Taxonomy" id="126998"/>
    <lineage>
        <taxon>Eukaryota</taxon>
        <taxon>Fungi</taxon>
        <taxon>Dikarya</taxon>
        <taxon>Ascomycota</taxon>
        <taxon>Pezizomycotina</taxon>
        <taxon>Eurotiomycetes</taxon>
        <taxon>Eurotiomycetidae</taxon>
        <taxon>Eurotiales</taxon>
        <taxon>Aspergillaceae</taxon>
        <taxon>Penicillium</taxon>
    </lineage>
</organism>
<dbReference type="RefSeq" id="XP_056525987.1">
    <property type="nucleotide sequence ID" value="XM_056660821.1"/>
</dbReference>
<evidence type="ECO:0000256" key="1">
    <source>
        <dbReference type="ARBA" id="ARBA00004123"/>
    </source>
</evidence>
<dbReference type="SMART" id="SM00066">
    <property type="entry name" value="GAL4"/>
    <property type="match status" value="1"/>
</dbReference>
<evidence type="ECO:0000256" key="3">
    <source>
        <dbReference type="ARBA" id="ARBA00023015"/>
    </source>
</evidence>
<dbReference type="GO" id="GO:0005634">
    <property type="term" value="C:nucleus"/>
    <property type="evidence" value="ECO:0007669"/>
    <property type="project" value="UniProtKB-SubCell"/>
</dbReference>
<keyword evidence="8" id="KW-0812">Transmembrane</keyword>
<evidence type="ECO:0000313" key="11">
    <source>
        <dbReference type="Proteomes" id="UP001149079"/>
    </source>
</evidence>
<keyword evidence="11" id="KW-1185">Reference proteome</keyword>
<feature type="region of interest" description="Disordered" evidence="7">
    <location>
        <begin position="26"/>
        <end position="46"/>
    </location>
</feature>
<evidence type="ECO:0000259" key="9">
    <source>
        <dbReference type="PROSITE" id="PS50048"/>
    </source>
</evidence>
<evidence type="ECO:0000256" key="6">
    <source>
        <dbReference type="ARBA" id="ARBA00023242"/>
    </source>
</evidence>
<dbReference type="InterPro" id="IPR001138">
    <property type="entry name" value="Zn2Cys6_DnaBD"/>
</dbReference>
<dbReference type="Gene3D" id="4.10.240.10">
    <property type="entry name" value="Zn(2)-C6 fungal-type DNA-binding domain"/>
    <property type="match status" value="1"/>
</dbReference>
<dbReference type="Pfam" id="PF00172">
    <property type="entry name" value="Zn_clus"/>
    <property type="match status" value="1"/>
</dbReference>
<feature type="domain" description="Zn(2)-C6 fungal-type" evidence="9">
    <location>
        <begin position="226"/>
        <end position="255"/>
    </location>
</feature>
<proteinExistence type="predicted"/>
<dbReference type="GO" id="GO:0008270">
    <property type="term" value="F:zinc ion binding"/>
    <property type="evidence" value="ECO:0007669"/>
    <property type="project" value="InterPro"/>
</dbReference>
<feature type="transmembrane region" description="Helical" evidence="8">
    <location>
        <begin position="102"/>
        <end position="124"/>
    </location>
</feature>
<feature type="region of interest" description="Disordered" evidence="7">
    <location>
        <begin position="841"/>
        <end position="860"/>
    </location>
</feature>
<keyword evidence="2" id="KW-0479">Metal-binding</keyword>
<dbReference type="Proteomes" id="UP001149079">
    <property type="component" value="Unassembled WGS sequence"/>
</dbReference>
<dbReference type="OrthoDB" id="3014581at2759"/>
<dbReference type="PANTHER" id="PTHR31001">
    <property type="entry name" value="UNCHARACTERIZED TRANSCRIPTIONAL REGULATORY PROTEIN"/>
    <property type="match status" value="1"/>
</dbReference>
<dbReference type="GO" id="GO:0003677">
    <property type="term" value="F:DNA binding"/>
    <property type="evidence" value="ECO:0007669"/>
    <property type="project" value="UniProtKB-KW"/>
</dbReference>
<dbReference type="InterPro" id="IPR050613">
    <property type="entry name" value="Sec_Metabolite_Reg"/>
</dbReference>
<dbReference type="InterPro" id="IPR007219">
    <property type="entry name" value="XnlR_reg_dom"/>
</dbReference>
<dbReference type="CDD" id="cd12148">
    <property type="entry name" value="fungal_TF_MHR"/>
    <property type="match status" value="1"/>
</dbReference>
<dbReference type="PROSITE" id="PS00463">
    <property type="entry name" value="ZN2_CY6_FUNGAL_1"/>
    <property type="match status" value="1"/>
</dbReference>
<dbReference type="EMBL" id="JAPQKL010000001">
    <property type="protein sequence ID" value="KAJ5145513.1"/>
    <property type="molecule type" value="Genomic_DNA"/>
</dbReference>
<keyword evidence="3" id="KW-0805">Transcription regulation</keyword>
<dbReference type="PROSITE" id="PS50048">
    <property type="entry name" value="ZN2_CY6_FUNGAL_2"/>
    <property type="match status" value="1"/>
</dbReference>
<comment type="subcellular location">
    <subcellularLocation>
        <location evidence="1">Nucleus</location>
    </subcellularLocation>
</comment>
<sequence length="909" mass="101774">MMRAVNQSQVSFDDFTEQCQSISHEIVPQQNRTNSSGRNAKSLRGGAATGPAYPGRYHAVLVSNWFQGTHPGLAWCSVGVTSSLPEEVVDIHQLRSEPGQGLFVPLLCIALWCFLQGSMALIAYTRRLVSFGVRTLTEWTLDYLDGAKFSQGWGLNWRACTHRPEPPDSFGAPARECYFGLIGNTTPPPESTVACQIGTPCTKAPSPMNRTQLNGQARRPRQNPVSCQLCRQKKLRCNRQQPCSNCSARGIGCQFATEKPTQQTTDSGQGFPQEEKAALLARLAKLEDAVFGKHDSRPSASTTILSSPPQPSTPPMMPIFTFNEEHEVASKWLEGIGTLENSIFPGHSNGIKLRAEPISQLLTDPSAARNGAAHLSCCAQLPTKVEATNLFQYFLDNVQYLHPVLQPQSVESTIDTVYMNHFSHLRNKPADIALLLSIFASASHLWRPHRSKVLIFQSTQEAASMSSIWGIAALDLLEYSRRTTFASVEHLQATIIISYVIYNSQGFSPMFRSLHSNMITMAWELSLHKTDSPQMKGQTDSQPSRIEAEVKRRIWWHIASTDWLLAFTPGPLEGTYSIQPSHMRVNHPQDEEDRDHNDGNLALLSTSYFLQRVRLSEICRAVVDSLPQFEDVENVDYRQIISLDGKFEELIEKLPAFFRLDDGSDLYHTAPHLAIQRYLIHLGIHTRRSRLHQSFLVRGFTDPKYAFSRDACLNSSRTVLEICRTLEEEKNSLASIPARLATVVHHLFMATVALVVDLCSTKVEGFEEQRQAEVTQACRMLDDLKNDSTMAARFLNPLMEILQKHKDRLHHQSAVSARVPTDSRISQSLRDPLRVLHEPLSDIGQDTSANPGGQRAAAGQSYADDWEFDHMMQQYIDLGQNIDGPTWNNLFDDFDSYQMSDVGGAIFYG</sequence>
<dbReference type="GO" id="GO:0006351">
    <property type="term" value="P:DNA-templated transcription"/>
    <property type="evidence" value="ECO:0007669"/>
    <property type="project" value="InterPro"/>
</dbReference>
<feature type="compositionally biased region" description="Polar residues" evidence="7">
    <location>
        <begin position="26"/>
        <end position="39"/>
    </location>
</feature>
<comment type="caution">
    <text evidence="10">The sequence shown here is derived from an EMBL/GenBank/DDBJ whole genome shotgun (WGS) entry which is preliminary data.</text>
</comment>
<dbReference type="InterPro" id="IPR036864">
    <property type="entry name" value="Zn2-C6_fun-type_DNA-bd_sf"/>
</dbReference>
<evidence type="ECO:0000256" key="4">
    <source>
        <dbReference type="ARBA" id="ARBA00023125"/>
    </source>
</evidence>
<keyword evidence="8" id="KW-1133">Transmembrane helix</keyword>
<reference evidence="10" key="1">
    <citation type="submission" date="2022-11" db="EMBL/GenBank/DDBJ databases">
        <authorList>
            <person name="Petersen C."/>
        </authorList>
    </citation>
    <scope>NUCLEOTIDE SEQUENCE</scope>
    <source>
        <strain evidence="10">IBT 22155</strain>
    </source>
</reference>
<dbReference type="CDD" id="cd00067">
    <property type="entry name" value="GAL4"/>
    <property type="match status" value="1"/>
</dbReference>
<accession>A0A9W9HF24</accession>
<gene>
    <name evidence="10" type="ORF">N7515_000077</name>
</gene>
<keyword evidence="6" id="KW-0539">Nucleus</keyword>
<reference evidence="10" key="2">
    <citation type="journal article" date="2023" name="IMA Fungus">
        <title>Comparative genomic study of the Penicillium genus elucidates a diverse pangenome and 15 lateral gene transfer events.</title>
        <authorList>
            <person name="Petersen C."/>
            <person name="Sorensen T."/>
            <person name="Nielsen M.R."/>
            <person name="Sondergaard T.E."/>
            <person name="Sorensen J.L."/>
            <person name="Fitzpatrick D.A."/>
            <person name="Frisvad J.C."/>
            <person name="Nielsen K.L."/>
        </authorList>
    </citation>
    <scope>NUCLEOTIDE SEQUENCE</scope>
    <source>
        <strain evidence="10">IBT 22155</strain>
    </source>
</reference>
<dbReference type="Pfam" id="PF04082">
    <property type="entry name" value="Fungal_trans"/>
    <property type="match status" value="1"/>
</dbReference>